<dbReference type="Pfam" id="PF10614">
    <property type="entry name" value="CsgF"/>
    <property type="match status" value="1"/>
</dbReference>
<gene>
    <name evidence="5" type="ORF">UFOVP1666_181</name>
    <name evidence="2" type="ORF">UFOVP867_136</name>
    <name evidence="3" type="ORF">UFOVP913_62</name>
    <name evidence="4" type="ORF">UFOVP993_115</name>
</gene>
<name>A0A6J5P865_9CAUD</name>
<proteinExistence type="predicted"/>
<keyword evidence="1" id="KW-0732">Signal</keyword>
<organism evidence="2">
    <name type="scientific">uncultured Caudovirales phage</name>
    <dbReference type="NCBI Taxonomy" id="2100421"/>
    <lineage>
        <taxon>Viruses</taxon>
        <taxon>Duplodnaviria</taxon>
        <taxon>Heunggongvirae</taxon>
        <taxon>Uroviricota</taxon>
        <taxon>Caudoviricetes</taxon>
        <taxon>Peduoviridae</taxon>
        <taxon>Maltschvirus</taxon>
        <taxon>Maltschvirus maltsch</taxon>
    </lineage>
</organism>
<dbReference type="EMBL" id="LR797534">
    <property type="protein sequence ID" value="CAB4223348.1"/>
    <property type="molecule type" value="Genomic_DNA"/>
</dbReference>
<evidence type="ECO:0000313" key="3">
    <source>
        <dbReference type="EMBL" id="CAB4170596.1"/>
    </source>
</evidence>
<dbReference type="InterPro" id="IPR018893">
    <property type="entry name" value="T8SS_CsgF"/>
</dbReference>
<reference evidence="2" key="1">
    <citation type="submission" date="2020-04" db="EMBL/GenBank/DDBJ databases">
        <authorList>
            <person name="Chiriac C."/>
            <person name="Salcher M."/>
            <person name="Ghai R."/>
            <person name="Kavagutti S V."/>
        </authorList>
    </citation>
    <scope>NUCLEOTIDE SEQUENCE</scope>
</reference>
<sequence length="149" mass="16432">MVKRSLILICLISNIAHATPINDYSFKSPAFNGSGYSSHVLTIENQEFTRRQQIAKDIQSALDRAKSDKSNTNIQKFLNNLESRIYAQISQNLATAMFANGGSNTGSLNFEGNTIFWTKDSSNVYLQITDTVGNVTNVTVPLGQFQFGS</sequence>
<evidence type="ECO:0000313" key="4">
    <source>
        <dbReference type="EMBL" id="CAB4176989.1"/>
    </source>
</evidence>
<dbReference type="EMBL" id="LR796944">
    <property type="protein sequence ID" value="CAB4176989.1"/>
    <property type="molecule type" value="Genomic_DNA"/>
</dbReference>
<dbReference type="EMBL" id="LR796815">
    <property type="protein sequence ID" value="CAB4168100.1"/>
    <property type="molecule type" value="Genomic_DNA"/>
</dbReference>
<evidence type="ECO:0000313" key="5">
    <source>
        <dbReference type="EMBL" id="CAB4223348.1"/>
    </source>
</evidence>
<evidence type="ECO:0000313" key="2">
    <source>
        <dbReference type="EMBL" id="CAB4168100.1"/>
    </source>
</evidence>
<dbReference type="EMBL" id="LR796858">
    <property type="protein sequence ID" value="CAB4170596.1"/>
    <property type="molecule type" value="Genomic_DNA"/>
</dbReference>
<protein>
    <submittedName>
        <fullName evidence="2">Type VIII secretion system, CsgF</fullName>
    </submittedName>
</protein>
<accession>A0A6J5P865</accession>
<evidence type="ECO:0000256" key="1">
    <source>
        <dbReference type="ARBA" id="ARBA00022729"/>
    </source>
</evidence>